<feature type="compositionally biased region" description="Polar residues" evidence="8">
    <location>
        <begin position="244"/>
        <end position="263"/>
    </location>
</feature>
<dbReference type="Gene3D" id="3.10.20.370">
    <property type="match status" value="1"/>
</dbReference>
<evidence type="ECO:0000256" key="2">
    <source>
        <dbReference type="ARBA" id="ARBA00022679"/>
    </source>
</evidence>
<reference evidence="10" key="1">
    <citation type="submission" date="2021-02" db="EMBL/GenBank/DDBJ databases">
        <authorList>
            <person name="Nowell W R."/>
        </authorList>
    </citation>
    <scope>NUCLEOTIDE SEQUENCE</scope>
    <source>
        <strain evidence="10">Ploen Becks lab</strain>
    </source>
</reference>
<dbReference type="Pfam" id="PF17921">
    <property type="entry name" value="Integrase_H2C2"/>
    <property type="match status" value="1"/>
</dbReference>
<dbReference type="SMART" id="SM00343">
    <property type="entry name" value="ZnF_C2HC"/>
    <property type="match status" value="1"/>
</dbReference>
<dbReference type="Gene3D" id="2.40.70.10">
    <property type="entry name" value="Acid Proteases"/>
    <property type="match status" value="1"/>
</dbReference>
<evidence type="ECO:0000256" key="7">
    <source>
        <dbReference type="ARBA" id="ARBA00022918"/>
    </source>
</evidence>
<dbReference type="AlphaFoldDB" id="A0A814J5P7"/>
<sequence length="1140" mass="129204">MNKDLNANQSDNESFEDTQTGAPSLTPQATNTTTTSSQSTTEMSDIATCGVFQYQTGEDLATAGSRWELWLERFKLYILAKDLSADRVKANFLLMIGAEVYEVYKGLRRKEDNETPDEAYKLLSDHFKAQRSEFAEEQKFRHMKRRQGEPVHDFIMRLRQQAVHCMFGETLERNLLSQFVAGSNMSAFQEKCCQTKDLKLPKAIEMAQAYESTAHNMNMLINPAAEEHTSAIMYTEQRSHSNHKQQPPNRYLSKQANRNPSKQVDTKSKQCGYCGKDCKSKETCPAKGRKCINCGKLDHFAAMCRSSKANKGQAASRQSHIRQIDTFQNSGSTDTSTHTLDEAEYAKYIRFKQAEQYGLFAVKSNDIRANDGPRVKVTVENSKLLFLIDTGAPINVIDEVTYTTMEPKPTLEKCNTAFYGYKADEPLPIIGQFIAHISHNNTTIKAGFIVIKGKAELLLGHKTAIELGVIQICSRLTANGTQTDQNKKREKYKTLFPKLFSDKIGCIKNAEVKLDIDPTIKPVKQKLRPVAIHLQDAVAKELQVQVDEGILERVDSTMGPTTWISNLVVIPKGDTNDQVTGKTKVRLTCDARPMNKALRRTRYPTRSLEDLIYTVNGAVKFSKLDIRKAFHQLKIAKESRQHTVITTHCGLFRYKKLHMGISSASEEFTECIRKVLENIPGQINLTDDVLVHGKTDKEHDDALMQVLRRLEDEGITLNGEKCEFDVRQLTFFGLSMSAEGIAPTHDRCQALREASPPTNVKELRSLLGLAQCNARFIRNTCTITEPLWRLTKKDAEWNWTNEHNKALDKLKQAISEKHMAFFNKKWKTELIVDASPVGLGVVLTQTNPANPEERKIICFASKLLTDTERRYSQCEKEALAAVWACEKFWLYLIGSKFKLITDNRAVQLIFNNSASRPPARIERWALRLTQFEFDICHRPGNSNVADYFSRHPTKPLEVSPLKINKNEEYINAIAELARPYAVSMKELEIETKQDKELQELKTTIESGKHLPKSLSHFNQVFNEICQTGTGILLKGNKIMVPKSLQRRVIDLAHQGHQGVVKTKALIRSKVWFFGIDKAVEDAVKKCKTCQANSSKTIFAPLTPSKMPDGPWKQLCGDFFGPMQNGMYYFVNIDEYSRWPA</sequence>
<dbReference type="InterPro" id="IPR001969">
    <property type="entry name" value="Aspartic_peptidase_AS"/>
</dbReference>
<evidence type="ECO:0000256" key="3">
    <source>
        <dbReference type="ARBA" id="ARBA00022695"/>
    </source>
</evidence>
<dbReference type="PANTHER" id="PTHR37984:SF11">
    <property type="entry name" value="INTEGRASE CATALYTIC DOMAIN-CONTAINING PROTEIN"/>
    <property type="match status" value="1"/>
</dbReference>
<dbReference type="InterPro" id="IPR041373">
    <property type="entry name" value="RT_RNaseH"/>
</dbReference>
<evidence type="ECO:0000256" key="5">
    <source>
        <dbReference type="ARBA" id="ARBA00022759"/>
    </source>
</evidence>
<dbReference type="FunFam" id="3.10.20.370:FF:000001">
    <property type="entry name" value="Retrovirus-related Pol polyprotein from transposon 17.6-like protein"/>
    <property type="match status" value="1"/>
</dbReference>
<keyword evidence="6" id="KW-0378">Hydrolase</keyword>
<dbReference type="GO" id="GO:0003964">
    <property type="term" value="F:RNA-directed DNA polymerase activity"/>
    <property type="evidence" value="ECO:0007669"/>
    <property type="project" value="UniProtKB-KW"/>
</dbReference>
<evidence type="ECO:0000256" key="1">
    <source>
        <dbReference type="ARBA" id="ARBA00012493"/>
    </source>
</evidence>
<dbReference type="SUPFAM" id="SSF56672">
    <property type="entry name" value="DNA/RNA polymerases"/>
    <property type="match status" value="1"/>
</dbReference>
<evidence type="ECO:0000259" key="9">
    <source>
        <dbReference type="PROSITE" id="PS50878"/>
    </source>
</evidence>
<feature type="non-terminal residue" evidence="10">
    <location>
        <position position="1140"/>
    </location>
</feature>
<dbReference type="PANTHER" id="PTHR37984">
    <property type="entry name" value="PROTEIN CBG26694"/>
    <property type="match status" value="1"/>
</dbReference>
<gene>
    <name evidence="10" type="ORF">OXX778_LOCUS18000</name>
</gene>
<keyword evidence="3" id="KW-0548">Nucleotidyltransferase</keyword>
<dbReference type="Pfam" id="PF00078">
    <property type="entry name" value="RVT_1"/>
    <property type="match status" value="1"/>
</dbReference>
<dbReference type="InterPro" id="IPR050951">
    <property type="entry name" value="Retrovirus_Pol_polyprotein"/>
</dbReference>
<protein>
    <recommendedName>
        <fullName evidence="1">RNA-directed DNA polymerase</fullName>
        <ecNumber evidence="1">2.7.7.49</ecNumber>
    </recommendedName>
</protein>
<dbReference type="PROSITE" id="PS00141">
    <property type="entry name" value="ASP_PROTEASE"/>
    <property type="match status" value="1"/>
</dbReference>
<keyword evidence="2" id="KW-0808">Transferase</keyword>
<evidence type="ECO:0000256" key="6">
    <source>
        <dbReference type="ARBA" id="ARBA00022801"/>
    </source>
</evidence>
<dbReference type="EC" id="2.7.7.49" evidence="1"/>
<keyword evidence="7" id="KW-0695">RNA-directed DNA polymerase</keyword>
<comment type="caution">
    <text evidence="10">The sequence shown here is derived from an EMBL/GenBank/DDBJ whole genome shotgun (WGS) entry which is preliminary data.</text>
</comment>
<accession>A0A814J5P7</accession>
<dbReference type="Gene3D" id="3.30.70.270">
    <property type="match status" value="2"/>
</dbReference>
<feature type="region of interest" description="Disordered" evidence="8">
    <location>
        <begin position="1"/>
        <end position="42"/>
    </location>
</feature>
<keyword evidence="11" id="KW-1185">Reference proteome</keyword>
<feature type="domain" description="Reverse transcriptase" evidence="9">
    <location>
        <begin position="551"/>
        <end position="736"/>
    </location>
</feature>
<evidence type="ECO:0000313" key="10">
    <source>
        <dbReference type="EMBL" id="CAF1033705.1"/>
    </source>
</evidence>
<evidence type="ECO:0000313" key="11">
    <source>
        <dbReference type="Proteomes" id="UP000663879"/>
    </source>
</evidence>
<dbReference type="GO" id="GO:0006508">
    <property type="term" value="P:proteolysis"/>
    <property type="evidence" value="ECO:0007669"/>
    <property type="project" value="InterPro"/>
</dbReference>
<proteinExistence type="predicted"/>
<dbReference type="SUPFAM" id="SSF50630">
    <property type="entry name" value="Acid proteases"/>
    <property type="match status" value="1"/>
</dbReference>
<dbReference type="GO" id="GO:0003676">
    <property type="term" value="F:nucleic acid binding"/>
    <property type="evidence" value="ECO:0007669"/>
    <property type="project" value="InterPro"/>
</dbReference>
<feature type="region of interest" description="Disordered" evidence="8">
    <location>
        <begin position="236"/>
        <end position="268"/>
    </location>
</feature>
<dbReference type="InterPro" id="IPR043502">
    <property type="entry name" value="DNA/RNA_pol_sf"/>
</dbReference>
<dbReference type="Proteomes" id="UP000663879">
    <property type="component" value="Unassembled WGS sequence"/>
</dbReference>
<dbReference type="GO" id="GO:0008270">
    <property type="term" value="F:zinc ion binding"/>
    <property type="evidence" value="ECO:0007669"/>
    <property type="project" value="InterPro"/>
</dbReference>
<dbReference type="InterPro" id="IPR041588">
    <property type="entry name" value="Integrase_H2C2"/>
</dbReference>
<evidence type="ECO:0000256" key="4">
    <source>
        <dbReference type="ARBA" id="ARBA00022722"/>
    </source>
</evidence>
<feature type="compositionally biased region" description="Low complexity" evidence="8">
    <location>
        <begin position="23"/>
        <end position="41"/>
    </location>
</feature>
<dbReference type="InterPro" id="IPR001878">
    <property type="entry name" value="Znf_CCHC"/>
</dbReference>
<dbReference type="InterPro" id="IPR021109">
    <property type="entry name" value="Peptidase_aspartic_dom_sf"/>
</dbReference>
<dbReference type="Pfam" id="PF17917">
    <property type="entry name" value="RT_RNaseH"/>
    <property type="match status" value="1"/>
</dbReference>
<dbReference type="Gene3D" id="1.10.340.70">
    <property type="match status" value="1"/>
</dbReference>
<dbReference type="PROSITE" id="PS50878">
    <property type="entry name" value="RT_POL"/>
    <property type="match status" value="1"/>
</dbReference>
<keyword evidence="4" id="KW-0540">Nuclease</keyword>
<dbReference type="InterPro" id="IPR000477">
    <property type="entry name" value="RT_dom"/>
</dbReference>
<evidence type="ECO:0000256" key="8">
    <source>
        <dbReference type="SAM" id="MobiDB-lite"/>
    </source>
</evidence>
<dbReference type="FunFam" id="1.10.340.70:FF:000003">
    <property type="entry name" value="Protein CBG25708"/>
    <property type="match status" value="1"/>
</dbReference>
<dbReference type="GO" id="GO:0004519">
    <property type="term" value="F:endonuclease activity"/>
    <property type="evidence" value="ECO:0007669"/>
    <property type="project" value="UniProtKB-KW"/>
</dbReference>
<dbReference type="GO" id="GO:0004190">
    <property type="term" value="F:aspartic-type endopeptidase activity"/>
    <property type="evidence" value="ECO:0007669"/>
    <property type="project" value="InterPro"/>
</dbReference>
<dbReference type="OrthoDB" id="775972at2759"/>
<dbReference type="InterPro" id="IPR043128">
    <property type="entry name" value="Rev_trsase/Diguanyl_cyclase"/>
</dbReference>
<dbReference type="CDD" id="cd01647">
    <property type="entry name" value="RT_LTR"/>
    <property type="match status" value="1"/>
</dbReference>
<dbReference type="EMBL" id="CAJNOC010004794">
    <property type="protein sequence ID" value="CAF1033705.1"/>
    <property type="molecule type" value="Genomic_DNA"/>
</dbReference>
<feature type="compositionally biased region" description="Polar residues" evidence="8">
    <location>
        <begin position="1"/>
        <end position="22"/>
    </location>
</feature>
<keyword evidence="5" id="KW-0255">Endonuclease</keyword>
<name>A0A814J5P7_9BILA</name>
<organism evidence="10 11">
    <name type="scientific">Brachionus calyciflorus</name>
    <dbReference type="NCBI Taxonomy" id="104777"/>
    <lineage>
        <taxon>Eukaryota</taxon>
        <taxon>Metazoa</taxon>
        <taxon>Spiralia</taxon>
        <taxon>Gnathifera</taxon>
        <taxon>Rotifera</taxon>
        <taxon>Eurotatoria</taxon>
        <taxon>Monogononta</taxon>
        <taxon>Pseudotrocha</taxon>
        <taxon>Ploima</taxon>
        <taxon>Brachionidae</taxon>
        <taxon>Brachionus</taxon>
    </lineage>
</organism>
<dbReference type="CDD" id="cd09274">
    <property type="entry name" value="RNase_HI_RT_Ty3"/>
    <property type="match status" value="1"/>
</dbReference>
<dbReference type="Gene3D" id="3.10.10.10">
    <property type="entry name" value="HIV Type 1 Reverse Transcriptase, subunit A, domain 1"/>
    <property type="match status" value="1"/>
</dbReference>